<keyword evidence="4" id="KW-0288">FMN</keyword>
<dbReference type="Proteomes" id="UP001166021">
    <property type="component" value="Unassembled WGS sequence"/>
</dbReference>
<keyword evidence="8" id="KW-1185">Reference proteome</keyword>
<comment type="cofactor">
    <cofactor evidence="1">
        <name>FMN</name>
        <dbReference type="ChEBI" id="CHEBI:58210"/>
    </cofactor>
</comment>
<feature type="domain" description="Nitroreductase" evidence="6">
    <location>
        <begin position="7"/>
        <end position="185"/>
    </location>
</feature>
<evidence type="ECO:0000313" key="8">
    <source>
        <dbReference type="Proteomes" id="UP001166021"/>
    </source>
</evidence>
<comment type="similarity">
    <text evidence="2">Belongs to the nitroreductase family.</text>
</comment>
<dbReference type="Pfam" id="PF00881">
    <property type="entry name" value="Nitroreductase"/>
    <property type="match status" value="1"/>
</dbReference>
<dbReference type="EMBL" id="JABTCF010000003">
    <property type="protein sequence ID" value="MBD0777502.1"/>
    <property type="molecule type" value="Genomic_DNA"/>
</dbReference>
<organism evidence="7 8">
    <name type="scientific">Maribacter aquimaris</name>
    <dbReference type="NCBI Taxonomy" id="2737171"/>
    <lineage>
        <taxon>Bacteria</taxon>
        <taxon>Pseudomonadati</taxon>
        <taxon>Bacteroidota</taxon>
        <taxon>Flavobacteriia</taxon>
        <taxon>Flavobacteriales</taxon>
        <taxon>Flavobacteriaceae</taxon>
        <taxon>Maribacter</taxon>
    </lineage>
</organism>
<dbReference type="RefSeq" id="WP_188243025.1">
    <property type="nucleotide sequence ID" value="NZ_JABTCF010000003.1"/>
</dbReference>
<evidence type="ECO:0000256" key="5">
    <source>
        <dbReference type="ARBA" id="ARBA00023002"/>
    </source>
</evidence>
<gene>
    <name evidence="7" type="ORF">HPE56_06835</name>
</gene>
<dbReference type="InterPro" id="IPR029479">
    <property type="entry name" value="Nitroreductase"/>
</dbReference>
<evidence type="ECO:0000259" key="6">
    <source>
        <dbReference type="Pfam" id="PF00881"/>
    </source>
</evidence>
<protein>
    <submittedName>
        <fullName evidence="7">Nitroreductase family protein</fullName>
    </submittedName>
</protein>
<keyword evidence="5" id="KW-0560">Oxidoreductase</keyword>
<name>A0ABR7UZ12_9FLAO</name>
<evidence type="ECO:0000256" key="1">
    <source>
        <dbReference type="ARBA" id="ARBA00001917"/>
    </source>
</evidence>
<evidence type="ECO:0000256" key="2">
    <source>
        <dbReference type="ARBA" id="ARBA00007118"/>
    </source>
</evidence>
<proteinExistence type="inferred from homology"/>
<dbReference type="PANTHER" id="PTHR43673">
    <property type="entry name" value="NAD(P)H NITROREDUCTASE YDGI-RELATED"/>
    <property type="match status" value="1"/>
</dbReference>
<keyword evidence="3" id="KW-0285">Flavoprotein</keyword>
<dbReference type="SUPFAM" id="SSF55469">
    <property type="entry name" value="FMN-dependent nitroreductase-like"/>
    <property type="match status" value="1"/>
</dbReference>
<evidence type="ECO:0000256" key="3">
    <source>
        <dbReference type="ARBA" id="ARBA00022630"/>
    </source>
</evidence>
<sequence length="211" mass="24175">MESIAHLKWRYAVKKFDSRRLLPNEKVEGLKHAFNLTATSYGLQPIKMVVLQNKEIQKKLVSYSYGQRQVENASHVLVICIEKKIDTAFIKQYFNLVKEVRGTEETILKPFEDTLVQDFGKKETEEIKIWATNQAYLALGNLLSYCALEEIDSCPMEGFVPGEYDKILGLGKMGLTSVLVLPVGYRSKSDPFSKMEKVRKNIEESIIEIFD</sequence>
<dbReference type="Gene3D" id="3.40.109.10">
    <property type="entry name" value="NADH Oxidase"/>
    <property type="match status" value="1"/>
</dbReference>
<accession>A0ABR7UZ12</accession>
<evidence type="ECO:0000313" key="7">
    <source>
        <dbReference type="EMBL" id="MBD0777502.1"/>
    </source>
</evidence>
<dbReference type="PANTHER" id="PTHR43673:SF2">
    <property type="entry name" value="NITROREDUCTASE"/>
    <property type="match status" value="1"/>
</dbReference>
<comment type="caution">
    <text evidence="7">The sequence shown here is derived from an EMBL/GenBank/DDBJ whole genome shotgun (WGS) entry which is preliminary data.</text>
</comment>
<evidence type="ECO:0000256" key="4">
    <source>
        <dbReference type="ARBA" id="ARBA00022643"/>
    </source>
</evidence>
<dbReference type="InterPro" id="IPR000415">
    <property type="entry name" value="Nitroreductase-like"/>
</dbReference>
<reference evidence="7" key="1">
    <citation type="submission" date="2020-05" db="EMBL/GenBank/DDBJ databases">
        <title>The draft genome sequence of Maribacter sp. ANRC-HE7.</title>
        <authorList>
            <person name="Mu L."/>
        </authorList>
    </citation>
    <scope>NUCLEOTIDE SEQUENCE</scope>
    <source>
        <strain evidence="7">ANRC-HE7</strain>
    </source>
</reference>